<keyword evidence="6" id="KW-1185">Reference proteome</keyword>
<keyword evidence="2" id="KW-0539">Nucleus</keyword>
<feature type="region of interest" description="Disordered" evidence="3">
    <location>
        <begin position="674"/>
        <end position="704"/>
    </location>
</feature>
<dbReference type="PROSITE" id="PS50048">
    <property type="entry name" value="ZN2_CY6_FUNGAL_2"/>
    <property type="match status" value="1"/>
</dbReference>
<dbReference type="CDD" id="cd00067">
    <property type="entry name" value="GAL4"/>
    <property type="match status" value="1"/>
</dbReference>
<gene>
    <name evidence="5" type="ORF">B0T14DRAFT_295223</name>
</gene>
<dbReference type="SMART" id="SM00066">
    <property type="entry name" value="GAL4"/>
    <property type="match status" value="1"/>
</dbReference>
<evidence type="ECO:0000256" key="2">
    <source>
        <dbReference type="ARBA" id="ARBA00023242"/>
    </source>
</evidence>
<dbReference type="GO" id="GO:0006351">
    <property type="term" value="P:DNA-templated transcription"/>
    <property type="evidence" value="ECO:0007669"/>
    <property type="project" value="InterPro"/>
</dbReference>
<keyword evidence="1" id="KW-0479">Metal-binding</keyword>
<reference evidence="5" key="1">
    <citation type="submission" date="2023-06" db="EMBL/GenBank/DDBJ databases">
        <title>Genome-scale phylogeny and comparative genomics of the fungal order Sordariales.</title>
        <authorList>
            <consortium name="Lawrence Berkeley National Laboratory"/>
            <person name="Hensen N."/>
            <person name="Bonometti L."/>
            <person name="Westerberg I."/>
            <person name="Brannstrom I.O."/>
            <person name="Guillou S."/>
            <person name="Cros-Aarteil S."/>
            <person name="Calhoun S."/>
            <person name="Haridas S."/>
            <person name="Kuo A."/>
            <person name="Mondo S."/>
            <person name="Pangilinan J."/>
            <person name="Riley R."/>
            <person name="Labutti K."/>
            <person name="Andreopoulos B."/>
            <person name="Lipzen A."/>
            <person name="Chen C."/>
            <person name="Yanf M."/>
            <person name="Daum C."/>
            <person name="Ng V."/>
            <person name="Clum A."/>
            <person name="Steindorff A."/>
            <person name="Ohm R."/>
            <person name="Martin F."/>
            <person name="Silar P."/>
            <person name="Natvig D."/>
            <person name="Lalanne C."/>
            <person name="Gautier V."/>
            <person name="Ament-Velasquez S.L."/>
            <person name="Kruys A."/>
            <person name="Hutchinson M.I."/>
            <person name="Powell A.J."/>
            <person name="Barry K."/>
            <person name="Miller A.N."/>
            <person name="Grigoriev I.V."/>
            <person name="Debuchy R."/>
            <person name="Gladieux P."/>
            <person name="Thoren M.H."/>
            <person name="Johannesson H."/>
        </authorList>
    </citation>
    <scope>NUCLEOTIDE SEQUENCE</scope>
    <source>
        <strain evidence="5">CBS 606.72</strain>
    </source>
</reference>
<sequence>MADSGDLISTAEAGLTAEQPTEQPTDGKKPPGTKRRAQTACVTCRARKVRCDVVEKRPNPCSNCQYDSVQCQVQESRRRKKKLAVRAVDGSQPGGIGGHLSQTPTPIATNMMGMPQLASAQYQTHPAYRVQTQNLQSSGVMAGQLPLPEFQPNMPAPNLANLGSLFQQNNPLALAAWQGNETAAMKIAGQNPSQYLAKPLPIFIRDLNSRVDGIDVVYIQARGGFNIPEGKFRTALLTAFVDYVHPTMPVVDLQPILNAIDSQPPSKEKVSLLLFQSMMYAACAFVEEKALGEAGFPDRHTARQVLYNRCKVLVGMDYEWCRMSMIQSLLLMSTWYEGPQGSLKDTWAHMQFGSSIAESIGLNLDPGDTLSPHNRSIWRRVYWCMYVRDRILAVGMRRHPRTHVTSNHTMLEESDFLGWTLPEGSQTVAPDCVSARMEVQKMQYLMFIKQCELAVKIDRILKVQYSTLSVHTTPPSDFHGESTPKLNTLVHEASRSNQAAVDELYKDMTEWHDALPESCAHQQLDVKDPERAVLGLQRHCLQLAYLTALSALMRPQAFHSKPNDVRVDAHKKLRDAANCSMQLFRELDKCQLLRCLSTTSVTFLMPPLVTNLAEIRALSIKGVQEAILEDFVDGCEFMRKIGHMYQAANNALAFVLSGLSSATTKTLEDVKAELEARPSKELGAMPAGSSRPGEETPPPEGAGSQYFVATDQLRLATIPQTFAYRPLASFRDSPPISPHHDSPHHDSPHHGLPNPAMYTSPMIAHNSLQHSLPQSPLHGSPLYAPATGLPMSYTTHADETPGEQMEAAGSLDSADGALDEFLNYPDGDASMFGSDGSSGPWSA</sequence>
<evidence type="ECO:0000313" key="6">
    <source>
        <dbReference type="Proteomes" id="UP001175000"/>
    </source>
</evidence>
<feature type="region of interest" description="Disordered" evidence="3">
    <location>
        <begin position="790"/>
        <end position="843"/>
    </location>
</feature>
<dbReference type="PANTHER" id="PTHR47425">
    <property type="entry name" value="FARB-RELATED"/>
    <property type="match status" value="1"/>
</dbReference>
<dbReference type="Pfam" id="PF04082">
    <property type="entry name" value="Fungal_trans"/>
    <property type="match status" value="1"/>
</dbReference>
<feature type="domain" description="Zn(2)-C6 fungal-type" evidence="4">
    <location>
        <begin position="40"/>
        <end position="73"/>
    </location>
</feature>
<dbReference type="InterPro" id="IPR036864">
    <property type="entry name" value="Zn2-C6_fun-type_DNA-bd_sf"/>
</dbReference>
<organism evidence="5 6">
    <name type="scientific">Immersiella caudata</name>
    <dbReference type="NCBI Taxonomy" id="314043"/>
    <lineage>
        <taxon>Eukaryota</taxon>
        <taxon>Fungi</taxon>
        <taxon>Dikarya</taxon>
        <taxon>Ascomycota</taxon>
        <taxon>Pezizomycotina</taxon>
        <taxon>Sordariomycetes</taxon>
        <taxon>Sordariomycetidae</taxon>
        <taxon>Sordariales</taxon>
        <taxon>Lasiosphaeriaceae</taxon>
        <taxon>Immersiella</taxon>
    </lineage>
</organism>
<dbReference type="CDD" id="cd12148">
    <property type="entry name" value="fungal_TF_MHR"/>
    <property type="match status" value="1"/>
</dbReference>
<proteinExistence type="predicted"/>
<name>A0AA40BUI6_9PEZI</name>
<dbReference type="AlphaFoldDB" id="A0AA40BUI6"/>
<dbReference type="InterPro" id="IPR001138">
    <property type="entry name" value="Zn2Cys6_DnaBD"/>
</dbReference>
<dbReference type="GO" id="GO:0008270">
    <property type="term" value="F:zinc ion binding"/>
    <property type="evidence" value="ECO:0007669"/>
    <property type="project" value="InterPro"/>
</dbReference>
<feature type="compositionally biased region" description="Basic and acidic residues" evidence="3">
    <location>
        <begin position="738"/>
        <end position="749"/>
    </location>
</feature>
<dbReference type="Pfam" id="PF00172">
    <property type="entry name" value="Zn_clus"/>
    <property type="match status" value="1"/>
</dbReference>
<accession>A0AA40BUI6</accession>
<dbReference type="Gene3D" id="4.10.240.10">
    <property type="entry name" value="Zn(2)-C6 fungal-type DNA-binding domain"/>
    <property type="match status" value="1"/>
</dbReference>
<evidence type="ECO:0000256" key="3">
    <source>
        <dbReference type="SAM" id="MobiDB-lite"/>
    </source>
</evidence>
<dbReference type="PANTHER" id="PTHR47425:SF2">
    <property type="entry name" value="FARB-RELATED"/>
    <property type="match status" value="1"/>
</dbReference>
<evidence type="ECO:0000259" key="4">
    <source>
        <dbReference type="PROSITE" id="PS50048"/>
    </source>
</evidence>
<dbReference type="EMBL" id="JAULSU010000006">
    <property type="protein sequence ID" value="KAK0614090.1"/>
    <property type="molecule type" value="Genomic_DNA"/>
</dbReference>
<dbReference type="SUPFAM" id="SSF57701">
    <property type="entry name" value="Zn2/Cys6 DNA-binding domain"/>
    <property type="match status" value="1"/>
</dbReference>
<feature type="region of interest" description="Disordered" evidence="3">
    <location>
        <begin position="1"/>
        <end position="38"/>
    </location>
</feature>
<evidence type="ECO:0000313" key="5">
    <source>
        <dbReference type="EMBL" id="KAK0614090.1"/>
    </source>
</evidence>
<dbReference type="GO" id="GO:0003677">
    <property type="term" value="F:DNA binding"/>
    <property type="evidence" value="ECO:0007669"/>
    <property type="project" value="InterPro"/>
</dbReference>
<dbReference type="InterPro" id="IPR007219">
    <property type="entry name" value="XnlR_reg_dom"/>
</dbReference>
<comment type="caution">
    <text evidence="5">The sequence shown here is derived from an EMBL/GenBank/DDBJ whole genome shotgun (WGS) entry which is preliminary data.</text>
</comment>
<dbReference type="PROSITE" id="PS00463">
    <property type="entry name" value="ZN2_CY6_FUNGAL_1"/>
    <property type="match status" value="1"/>
</dbReference>
<feature type="region of interest" description="Disordered" evidence="3">
    <location>
        <begin position="729"/>
        <end position="760"/>
    </location>
</feature>
<dbReference type="Proteomes" id="UP001175000">
    <property type="component" value="Unassembled WGS sequence"/>
</dbReference>
<protein>
    <submittedName>
        <fullName evidence="5">Fungal-specific transcription factor domain-containing protein</fullName>
    </submittedName>
</protein>
<dbReference type="GO" id="GO:0000981">
    <property type="term" value="F:DNA-binding transcription factor activity, RNA polymerase II-specific"/>
    <property type="evidence" value="ECO:0007669"/>
    <property type="project" value="InterPro"/>
</dbReference>
<evidence type="ECO:0000256" key="1">
    <source>
        <dbReference type="ARBA" id="ARBA00022723"/>
    </source>
</evidence>
<dbReference type="InterPro" id="IPR052761">
    <property type="entry name" value="Fungal_Detox/Toxin_TFs"/>
</dbReference>